<keyword evidence="1" id="KW-1133">Transmembrane helix</keyword>
<protein>
    <recommendedName>
        <fullName evidence="4">Aminodeoxychorismate lyase</fullName>
    </recommendedName>
</protein>
<keyword evidence="1" id="KW-0812">Transmembrane</keyword>
<comment type="caution">
    <text evidence="2">The sequence shown here is derived from an EMBL/GenBank/DDBJ whole genome shotgun (WGS) entry which is preliminary data.</text>
</comment>
<keyword evidence="3" id="KW-1185">Reference proteome</keyword>
<sequence>MKRKLKTTLLMGIGIGFIICSTFNIISKEFFQEEINDEYIKTKAKQMGMVDPKDHFVKKDIYNKEVKKEEPVMKKKNEKELIKVVIPKGSTSEEIGEILKSHNVIQSTKLFLRKINDKNLEEKLRWGVYEMKINASIDEIIEKIIVKK</sequence>
<proteinExistence type="predicted"/>
<name>A0A267MNQ7_9FIRM</name>
<evidence type="ECO:0008006" key="4">
    <source>
        <dbReference type="Google" id="ProtNLM"/>
    </source>
</evidence>
<keyword evidence="1" id="KW-0472">Membrane</keyword>
<organism evidence="2 3">
    <name type="scientific">Anaeromicrobium sediminis</name>
    <dbReference type="NCBI Taxonomy" id="1478221"/>
    <lineage>
        <taxon>Bacteria</taxon>
        <taxon>Bacillati</taxon>
        <taxon>Bacillota</taxon>
        <taxon>Clostridia</taxon>
        <taxon>Peptostreptococcales</taxon>
        <taxon>Thermotaleaceae</taxon>
        <taxon>Anaeromicrobium</taxon>
    </lineage>
</organism>
<dbReference type="Gene3D" id="3.30.1490.480">
    <property type="entry name" value="Endolytic murein transglycosylase"/>
    <property type="match status" value="1"/>
</dbReference>
<gene>
    <name evidence="2" type="ORF">CCE28_02090</name>
</gene>
<evidence type="ECO:0000313" key="3">
    <source>
        <dbReference type="Proteomes" id="UP000216024"/>
    </source>
</evidence>
<reference evidence="2 3" key="1">
    <citation type="submission" date="2017-06" db="EMBL/GenBank/DDBJ databases">
        <title>Draft genome sequence of anaerobic fermentative bacterium Anaeromicrobium sediminis DY2726D isolated from West Pacific Ocean sediments.</title>
        <authorList>
            <person name="Zeng X."/>
        </authorList>
    </citation>
    <scope>NUCLEOTIDE SEQUENCE [LARGE SCALE GENOMIC DNA]</scope>
    <source>
        <strain evidence="2 3">DY2726D</strain>
    </source>
</reference>
<dbReference type="OrthoDB" id="1955047at2"/>
<dbReference type="RefSeq" id="WP_095130462.1">
    <property type="nucleotide sequence ID" value="NZ_NIBG01000001.1"/>
</dbReference>
<evidence type="ECO:0000313" key="2">
    <source>
        <dbReference type="EMBL" id="PAB61241.1"/>
    </source>
</evidence>
<accession>A0A267MNQ7</accession>
<dbReference type="EMBL" id="NIBG01000001">
    <property type="protein sequence ID" value="PAB61241.1"/>
    <property type="molecule type" value="Genomic_DNA"/>
</dbReference>
<dbReference type="AlphaFoldDB" id="A0A267MNQ7"/>
<evidence type="ECO:0000256" key="1">
    <source>
        <dbReference type="SAM" id="Phobius"/>
    </source>
</evidence>
<dbReference type="Proteomes" id="UP000216024">
    <property type="component" value="Unassembled WGS sequence"/>
</dbReference>
<feature type="transmembrane region" description="Helical" evidence="1">
    <location>
        <begin position="7"/>
        <end position="26"/>
    </location>
</feature>